<reference evidence="2" key="3">
    <citation type="submission" date="2025-09" db="UniProtKB">
        <authorList>
            <consortium name="Ensembl"/>
        </authorList>
    </citation>
    <scope>IDENTIFICATION</scope>
    <source>
        <strain evidence="2">Thorbecke</strain>
    </source>
</reference>
<dbReference type="Gene3D" id="6.10.140.140">
    <property type="match status" value="1"/>
</dbReference>
<dbReference type="Pfam" id="PF01352">
    <property type="entry name" value="KRAB"/>
    <property type="match status" value="1"/>
</dbReference>
<dbReference type="InParanoid" id="A0A5F9D6A2"/>
<accession>A0A5F9D6A2</accession>
<evidence type="ECO:0000313" key="2">
    <source>
        <dbReference type="Ensembl" id="ENSOCUP00000041383.1"/>
    </source>
</evidence>
<evidence type="ECO:0000313" key="3">
    <source>
        <dbReference type="Proteomes" id="UP000001811"/>
    </source>
</evidence>
<dbReference type="InterPro" id="IPR036051">
    <property type="entry name" value="KRAB_dom_sf"/>
</dbReference>
<reference evidence="2" key="2">
    <citation type="submission" date="2025-08" db="UniProtKB">
        <authorList>
            <consortium name="Ensembl"/>
        </authorList>
    </citation>
    <scope>IDENTIFICATION</scope>
    <source>
        <strain evidence="2">Thorbecke</strain>
    </source>
</reference>
<dbReference type="InterPro" id="IPR001909">
    <property type="entry name" value="KRAB"/>
</dbReference>
<evidence type="ECO:0000259" key="1">
    <source>
        <dbReference type="PROSITE" id="PS50805"/>
    </source>
</evidence>
<reference evidence="2 3" key="1">
    <citation type="journal article" date="2011" name="Nature">
        <title>A high-resolution map of human evolutionary constraint using 29 mammals.</title>
        <authorList>
            <person name="Lindblad-Toh K."/>
            <person name="Garber M."/>
            <person name="Zuk O."/>
            <person name="Lin M.F."/>
            <person name="Parker B.J."/>
            <person name="Washietl S."/>
            <person name="Kheradpour P."/>
            <person name="Ernst J."/>
            <person name="Jordan G."/>
            <person name="Mauceli E."/>
            <person name="Ward L.D."/>
            <person name="Lowe C.B."/>
            <person name="Holloway A.K."/>
            <person name="Clamp M."/>
            <person name="Gnerre S."/>
            <person name="Alfoldi J."/>
            <person name="Beal K."/>
            <person name="Chang J."/>
            <person name="Clawson H."/>
            <person name="Cuff J."/>
            <person name="Di Palma F."/>
            <person name="Fitzgerald S."/>
            <person name="Flicek P."/>
            <person name="Guttman M."/>
            <person name="Hubisz M.J."/>
            <person name="Jaffe D.B."/>
            <person name="Jungreis I."/>
            <person name="Kent W.J."/>
            <person name="Kostka D."/>
            <person name="Lara M."/>
            <person name="Martins A.L."/>
            <person name="Massingham T."/>
            <person name="Moltke I."/>
            <person name="Raney B.J."/>
            <person name="Rasmussen M.D."/>
            <person name="Robinson J."/>
            <person name="Stark A."/>
            <person name="Vilella A.J."/>
            <person name="Wen J."/>
            <person name="Xie X."/>
            <person name="Zody M.C."/>
            <person name="Baldwin J."/>
            <person name="Bloom T."/>
            <person name="Chin C.W."/>
            <person name="Heiman D."/>
            <person name="Nicol R."/>
            <person name="Nusbaum C."/>
            <person name="Young S."/>
            <person name="Wilkinson J."/>
            <person name="Worley K.C."/>
            <person name="Kovar C.L."/>
            <person name="Muzny D.M."/>
            <person name="Gibbs R.A."/>
            <person name="Cree A."/>
            <person name="Dihn H.H."/>
            <person name="Fowler G."/>
            <person name="Jhangiani S."/>
            <person name="Joshi V."/>
            <person name="Lee S."/>
            <person name="Lewis L.R."/>
            <person name="Nazareth L.V."/>
            <person name="Okwuonu G."/>
            <person name="Santibanez J."/>
            <person name="Warren W.C."/>
            <person name="Mardis E.R."/>
            <person name="Weinstock G.M."/>
            <person name="Wilson R.K."/>
            <person name="Delehaunty K."/>
            <person name="Dooling D."/>
            <person name="Fronik C."/>
            <person name="Fulton L."/>
            <person name="Fulton B."/>
            <person name="Graves T."/>
            <person name="Minx P."/>
            <person name="Sodergren E."/>
            <person name="Birney E."/>
            <person name="Margulies E.H."/>
            <person name="Herrero J."/>
            <person name="Green E.D."/>
            <person name="Haussler D."/>
            <person name="Siepel A."/>
            <person name="Goldman N."/>
            <person name="Pollard K.S."/>
            <person name="Pedersen J.S."/>
            <person name="Lander E.S."/>
            <person name="Kellis M."/>
        </authorList>
    </citation>
    <scope>NUCLEOTIDE SEQUENCE [LARGE SCALE GENOMIC DNA]</scope>
    <source>
        <strain evidence="2 3">Thorbecke inbred</strain>
    </source>
</reference>
<dbReference type="AlphaFoldDB" id="A0A5F9D6A2"/>
<proteinExistence type="predicted"/>
<dbReference type="SUPFAM" id="SSF109640">
    <property type="entry name" value="KRAB domain (Kruppel-associated box)"/>
    <property type="match status" value="1"/>
</dbReference>
<dbReference type="Proteomes" id="UP000001811">
    <property type="component" value="Chromosome 13"/>
</dbReference>
<dbReference type="GO" id="GO:0006355">
    <property type="term" value="P:regulation of DNA-templated transcription"/>
    <property type="evidence" value="ECO:0007669"/>
    <property type="project" value="InterPro"/>
</dbReference>
<dbReference type="Ensembl" id="ENSOCUT00000058306.1">
    <property type="protein sequence ID" value="ENSOCUP00000041383.1"/>
    <property type="gene ID" value="ENSOCUG00000037421.1"/>
</dbReference>
<protein>
    <recommendedName>
        <fullName evidence="1">KRAB domain-containing protein</fullName>
    </recommendedName>
</protein>
<name>A0A5F9D6A2_RABIT</name>
<dbReference type="Bgee" id="ENSOCUG00000037421">
    <property type="expression patterns" value="Expressed in blood and 14 other cell types or tissues"/>
</dbReference>
<keyword evidence="3" id="KW-1185">Reference proteome</keyword>
<feature type="domain" description="KRAB" evidence="1">
    <location>
        <begin position="1"/>
        <end position="53"/>
    </location>
</feature>
<dbReference type="EMBL" id="AAGW02002629">
    <property type="status" value="NOT_ANNOTATED_CDS"/>
    <property type="molecule type" value="Genomic_DNA"/>
</dbReference>
<dbReference type="PROSITE" id="PS50805">
    <property type="entry name" value="KRAB"/>
    <property type="match status" value="1"/>
</dbReference>
<sequence>MAHRTLYCDVMLENLRTLISLGFPVTKTKVIFKVEQGQKNPMDALNVTKPSTGSPISCNIT</sequence>
<organism evidence="2 3">
    <name type="scientific">Oryctolagus cuniculus</name>
    <name type="common">Rabbit</name>
    <dbReference type="NCBI Taxonomy" id="9986"/>
    <lineage>
        <taxon>Eukaryota</taxon>
        <taxon>Metazoa</taxon>
        <taxon>Chordata</taxon>
        <taxon>Craniata</taxon>
        <taxon>Vertebrata</taxon>
        <taxon>Euteleostomi</taxon>
        <taxon>Mammalia</taxon>
        <taxon>Eutheria</taxon>
        <taxon>Euarchontoglires</taxon>
        <taxon>Glires</taxon>
        <taxon>Lagomorpha</taxon>
        <taxon>Leporidae</taxon>
        <taxon>Oryctolagus</taxon>
    </lineage>
</organism>